<organism evidence="3 4">
    <name type="scientific">Candidatus Vagococcus giribetii</name>
    <dbReference type="NCBI Taxonomy" id="2230876"/>
    <lineage>
        <taxon>Bacteria</taxon>
        <taxon>Bacillati</taxon>
        <taxon>Bacillota</taxon>
        <taxon>Bacilli</taxon>
        <taxon>Lactobacillales</taxon>
        <taxon>Enterococcaceae</taxon>
        <taxon>Vagococcus</taxon>
    </lineage>
</organism>
<reference evidence="3 4" key="1">
    <citation type="submission" date="2021-03" db="EMBL/GenBank/DDBJ databases">
        <title>Enterococcal diversity collection.</title>
        <authorList>
            <person name="Gilmore M.S."/>
            <person name="Schwartzman J."/>
            <person name="Van Tyne D."/>
            <person name="Martin M."/>
            <person name="Earl A.M."/>
            <person name="Manson A.L."/>
            <person name="Straub T."/>
            <person name="Salamzade R."/>
            <person name="Saavedra J."/>
            <person name="Lebreton F."/>
            <person name="Prichula J."/>
            <person name="Schaufler K."/>
            <person name="Gaca A."/>
            <person name="Sgardioli B."/>
            <person name="Wagenaar J."/>
            <person name="Strong T."/>
        </authorList>
    </citation>
    <scope>NUCLEOTIDE SEQUENCE [LARGE SCALE GENOMIC DNA]</scope>
    <source>
        <strain evidence="3 4">DIV0080</strain>
    </source>
</reference>
<evidence type="ECO:0000313" key="3">
    <source>
        <dbReference type="EMBL" id="MBO0477777.1"/>
    </source>
</evidence>
<accession>A0ABS3HVK3</accession>
<dbReference type="InterPro" id="IPR011608">
    <property type="entry name" value="PRD"/>
</dbReference>
<comment type="caution">
    <text evidence="3">The sequence shown here is derived from an EMBL/GenBank/DDBJ whole genome shotgun (WGS) entry which is preliminary data.</text>
</comment>
<dbReference type="Gene3D" id="2.30.24.10">
    <property type="entry name" value="CAT RNA-binding domain"/>
    <property type="match status" value="1"/>
</dbReference>
<dbReference type="PANTHER" id="PTHR30185">
    <property type="entry name" value="CRYPTIC BETA-GLUCOSIDE BGL OPERON ANTITERMINATOR"/>
    <property type="match status" value="1"/>
</dbReference>
<proteinExistence type="predicted"/>
<gene>
    <name evidence="3" type="ORF">DOK76_11890</name>
</gene>
<keyword evidence="4" id="KW-1185">Reference proteome</keyword>
<feature type="domain" description="PRD" evidence="2">
    <location>
        <begin position="66"/>
        <end position="169"/>
    </location>
</feature>
<dbReference type="InterPro" id="IPR036634">
    <property type="entry name" value="PRD_sf"/>
</dbReference>
<evidence type="ECO:0000313" key="4">
    <source>
        <dbReference type="Proteomes" id="UP000664857"/>
    </source>
</evidence>
<dbReference type="Pfam" id="PF00874">
    <property type="entry name" value="PRD"/>
    <property type="match status" value="2"/>
</dbReference>
<sequence>MDKIKKILNNNAILVVESSGLDCVWIGSGIGFQKKVGDRVKSEKIEKRFVVDQTQKVEEISRYLENISTDYLKLTVDIVDMAKEQLVNPLSNAIYLSLADHISNAVYLNKKGLSTGTELSWEVKKLYPREFNISKRAVDLINEQTGVVMNEFEVGNIALHFINAQMANGQRSQEVSEKIKDILTLVRIHNKIELDSESISYDRFVTHLRFFFKRMDSRSDQNQSNPLYKEVKTRYPQSFGTVLLIEEYLKVKMNEDEQLYLCLHIQKLIENN</sequence>
<dbReference type="SUPFAM" id="SSF63520">
    <property type="entry name" value="PTS-regulatory domain, PRD"/>
    <property type="match status" value="2"/>
</dbReference>
<dbReference type="PANTHER" id="PTHR30185:SF15">
    <property type="entry name" value="CRYPTIC BETA-GLUCOSIDE BGL OPERON ANTITERMINATOR"/>
    <property type="match status" value="1"/>
</dbReference>
<dbReference type="InterPro" id="IPR004341">
    <property type="entry name" value="CAT_RNA-bd_dom"/>
</dbReference>
<dbReference type="InterPro" id="IPR036650">
    <property type="entry name" value="CAT_RNA-bd_dom_sf"/>
</dbReference>
<keyword evidence="1" id="KW-0677">Repeat</keyword>
<dbReference type="Gene3D" id="1.10.1790.10">
    <property type="entry name" value="PRD domain"/>
    <property type="match status" value="2"/>
</dbReference>
<dbReference type="Proteomes" id="UP000664857">
    <property type="component" value="Unassembled WGS sequence"/>
</dbReference>
<dbReference type="RefSeq" id="WP_206968068.1">
    <property type="nucleotide sequence ID" value="NZ_JAFLVX010000035.1"/>
</dbReference>
<evidence type="ECO:0000256" key="1">
    <source>
        <dbReference type="ARBA" id="ARBA00022737"/>
    </source>
</evidence>
<dbReference type="SUPFAM" id="SSF50151">
    <property type="entry name" value="SacY-like RNA-binding domain"/>
    <property type="match status" value="1"/>
</dbReference>
<feature type="domain" description="PRD" evidence="2">
    <location>
        <begin position="170"/>
        <end position="272"/>
    </location>
</feature>
<evidence type="ECO:0000259" key="2">
    <source>
        <dbReference type="PROSITE" id="PS51372"/>
    </source>
</evidence>
<dbReference type="Pfam" id="PF03123">
    <property type="entry name" value="CAT_RBD"/>
    <property type="match status" value="1"/>
</dbReference>
<dbReference type="InterPro" id="IPR050661">
    <property type="entry name" value="BglG_antiterminators"/>
</dbReference>
<name>A0ABS3HVK3_9ENTE</name>
<protein>
    <submittedName>
        <fullName evidence="3">PRD domain-containing protein</fullName>
    </submittedName>
</protein>
<dbReference type="EMBL" id="JAFLVX010000035">
    <property type="protein sequence ID" value="MBO0477777.1"/>
    <property type="molecule type" value="Genomic_DNA"/>
</dbReference>
<dbReference type="SMART" id="SM01061">
    <property type="entry name" value="CAT_RBD"/>
    <property type="match status" value="1"/>
</dbReference>
<dbReference type="PROSITE" id="PS51372">
    <property type="entry name" value="PRD_2"/>
    <property type="match status" value="2"/>
</dbReference>